<reference evidence="1 2" key="1">
    <citation type="submission" date="2013-02" db="EMBL/GenBank/DDBJ databases">
        <title>Draft genome sequence of Amycolatopsis vancoresmycina strain DSM 44592T.</title>
        <authorList>
            <person name="Kumar S."/>
            <person name="Kaur N."/>
            <person name="Kaur C."/>
            <person name="Raghava G.P.S."/>
            <person name="Mayilraj S."/>
        </authorList>
    </citation>
    <scope>NUCLEOTIDE SEQUENCE [LARGE SCALE GENOMIC DNA]</scope>
    <source>
        <strain evidence="1 2">DSM 44592</strain>
    </source>
</reference>
<gene>
    <name evidence="1" type="ORF">H480_11407</name>
</gene>
<dbReference type="SUPFAM" id="SSF53474">
    <property type="entry name" value="alpha/beta-Hydrolases"/>
    <property type="match status" value="1"/>
</dbReference>
<accession>R1HY02</accession>
<sequence length="59" mass="6174">GLAVLATADHVVGTGEQRRRSAARAGAQVAVLEGLGHWWMTHDPARAAAALTGFWATVH</sequence>
<dbReference type="Proteomes" id="UP000014139">
    <property type="component" value="Unassembled WGS sequence"/>
</dbReference>
<evidence type="ECO:0000313" key="2">
    <source>
        <dbReference type="Proteomes" id="UP000014139"/>
    </source>
</evidence>
<dbReference type="EMBL" id="AOUO01000141">
    <property type="protein sequence ID" value="EOD68410.1"/>
    <property type="molecule type" value="Genomic_DNA"/>
</dbReference>
<dbReference type="Gene3D" id="3.40.50.1820">
    <property type="entry name" value="alpha/beta hydrolase"/>
    <property type="match status" value="1"/>
</dbReference>
<organism evidence="1 2">
    <name type="scientific">Amycolatopsis vancoresmycina DSM 44592</name>
    <dbReference type="NCBI Taxonomy" id="1292037"/>
    <lineage>
        <taxon>Bacteria</taxon>
        <taxon>Bacillati</taxon>
        <taxon>Actinomycetota</taxon>
        <taxon>Actinomycetes</taxon>
        <taxon>Pseudonocardiales</taxon>
        <taxon>Pseudonocardiaceae</taxon>
        <taxon>Amycolatopsis</taxon>
    </lineage>
</organism>
<keyword evidence="2" id="KW-1185">Reference proteome</keyword>
<evidence type="ECO:0000313" key="1">
    <source>
        <dbReference type="EMBL" id="EOD68410.1"/>
    </source>
</evidence>
<comment type="caution">
    <text evidence="1">The sequence shown here is derived from an EMBL/GenBank/DDBJ whole genome shotgun (WGS) entry which is preliminary data.</text>
</comment>
<dbReference type="InterPro" id="IPR029058">
    <property type="entry name" value="AB_hydrolase_fold"/>
</dbReference>
<name>R1HY02_9PSEU</name>
<dbReference type="AlphaFoldDB" id="R1HY02"/>
<dbReference type="eggNOG" id="COG0596">
    <property type="taxonomic scope" value="Bacteria"/>
</dbReference>
<proteinExistence type="predicted"/>
<keyword evidence="1" id="KW-0378">Hydrolase</keyword>
<dbReference type="GO" id="GO:0016787">
    <property type="term" value="F:hydrolase activity"/>
    <property type="evidence" value="ECO:0007669"/>
    <property type="project" value="UniProtKB-KW"/>
</dbReference>
<protein>
    <submittedName>
        <fullName evidence="1">Alpha/beta hydrolase</fullName>
    </submittedName>
</protein>
<feature type="non-terminal residue" evidence="1">
    <location>
        <position position="1"/>
    </location>
</feature>